<name>A0A1F6ACM1_9BACT</name>
<accession>A0A1F6ACM1</accession>
<evidence type="ECO:0000256" key="2">
    <source>
        <dbReference type="SAM" id="Phobius"/>
    </source>
</evidence>
<dbReference type="EMBL" id="MFJN01000002">
    <property type="protein sequence ID" value="OGG22431.1"/>
    <property type="molecule type" value="Genomic_DNA"/>
</dbReference>
<evidence type="ECO:0000256" key="1">
    <source>
        <dbReference type="SAM" id="MobiDB-lite"/>
    </source>
</evidence>
<feature type="transmembrane region" description="Helical" evidence="2">
    <location>
        <begin position="40"/>
        <end position="63"/>
    </location>
</feature>
<proteinExistence type="predicted"/>
<comment type="caution">
    <text evidence="3">The sequence shown here is derived from an EMBL/GenBank/DDBJ whole genome shotgun (WGS) entry which is preliminary data.</text>
</comment>
<dbReference type="Proteomes" id="UP000177092">
    <property type="component" value="Unassembled WGS sequence"/>
</dbReference>
<evidence type="ECO:0000313" key="3">
    <source>
        <dbReference type="EMBL" id="OGG22431.1"/>
    </source>
</evidence>
<sequence>MQSTANINSSPISSAQPIPPSPLQAPSSEKIPASLNIKKIILFAGIISLILLILAFTLTYFFYVKPRMATVKIINTLSPQITSLKTSARSVIAVVDQIHLLVTAENPEDFPLPLETSGLIIHPQLSYLQMDQEVLGLQSPQENFLVEQNAQNIQEEMSNFWEALGRNQSQIAGIRTVAENISTQKTRELKDETIKAKEYVAKAQKDLDELVSSTTQTSSSLNKTNRDKLMESQKVKKEISPYFSEAGKVAGYYQILSDTLISINTKISSFKNSLSAVSSALSNITPDEILQNGLKTRASQAQIFLDQAQKDTADIKSLADTLQTISAEELPANAGEYHAHNLAVLSSVHEYFVTTSGILQGFITAFQVISGKAEKNQLSTVDMNMIRSVIMAGINQAKVADAKFASDLLKLVGEEQSLTLTFWQNNTVINQGVSVEASIDAYEKSLDKLKQNSKVPLFVK</sequence>
<gene>
    <name evidence="3" type="ORF">A3D03_03760</name>
</gene>
<organism evidence="3 4">
    <name type="scientific">Candidatus Gottesmanbacteria bacterium RIFCSPHIGHO2_02_FULL_40_13</name>
    <dbReference type="NCBI Taxonomy" id="1798384"/>
    <lineage>
        <taxon>Bacteria</taxon>
        <taxon>Candidatus Gottesmaniibacteriota</taxon>
    </lineage>
</organism>
<dbReference type="AlphaFoldDB" id="A0A1F6ACM1"/>
<keyword evidence="2" id="KW-1133">Transmembrane helix</keyword>
<protein>
    <submittedName>
        <fullName evidence="3">Uncharacterized protein</fullName>
    </submittedName>
</protein>
<reference evidence="3 4" key="1">
    <citation type="journal article" date="2016" name="Nat. Commun.">
        <title>Thousands of microbial genomes shed light on interconnected biogeochemical processes in an aquifer system.</title>
        <authorList>
            <person name="Anantharaman K."/>
            <person name="Brown C.T."/>
            <person name="Hug L.A."/>
            <person name="Sharon I."/>
            <person name="Castelle C.J."/>
            <person name="Probst A.J."/>
            <person name="Thomas B.C."/>
            <person name="Singh A."/>
            <person name="Wilkins M.J."/>
            <person name="Karaoz U."/>
            <person name="Brodie E.L."/>
            <person name="Williams K.H."/>
            <person name="Hubbard S.S."/>
            <person name="Banfield J.F."/>
        </authorList>
    </citation>
    <scope>NUCLEOTIDE SEQUENCE [LARGE SCALE GENOMIC DNA]</scope>
</reference>
<keyword evidence="2" id="KW-0472">Membrane</keyword>
<keyword evidence="2" id="KW-0812">Transmembrane</keyword>
<feature type="region of interest" description="Disordered" evidence="1">
    <location>
        <begin position="1"/>
        <end position="25"/>
    </location>
</feature>
<evidence type="ECO:0000313" key="4">
    <source>
        <dbReference type="Proteomes" id="UP000177092"/>
    </source>
</evidence>